<dbReference type="Proteomes" id="UP000593972">
    <property type="component" value="Chromosome"/>
</dbReference>
<dbReference type="Pfam" id="PF03613">
    <property type="entry name" value="EIID-AGA"/>
    <property type="match status" value="1"/>
</dbReference>
<dbReference type="InterPro" id="IPR004704">
    <property type="entry name" value="PTS_IID_man"/>
</dbReference>
<reference evidence="2 3" key="1">
    <citation type="submission" date="2020-03" db="EMBL/GenBank/DDBJ databases">
        <title>Complete genome sequence of Lactobacillus paracasei strain NFFJ04, isolated from animal feed.</title>
        <authorList>
            <person name="Jung J.Y."/>
        </authorList>
    </citation>
    <scope>NUCLEOTIDE SEQUENCE [LARGE SCALE GENOMIC DNA]</scope>
    <source>
        <strain evidence="2 3">NFFJ04</strain>
    </source>
</reference>
<organism evidence="2 3">
    <name type="scientific">Lacticaseibacillus paracasei</name>
    <name type="common">Lactobacillus paracasei</name>
    <dbReference type="NCBI Taxonomy" id="1597"/>
    <lineage>
        <taxon>Bacteria</taxon>
        <taxon>Bacillati</taxon>
        <taxon>Bacillota</taxon>
        <taxon>Bacilli</taxon>
        <taxon>Lactobacillales</taxon>
        <taxon>Lactobacillaceae</taxon>
        <taxon>Lacticaseibacillus</taxon>
    </lineage>
</organism>
<dbReference type="InterPro" id="IPR050303">
    <property type="entry name" value="GatZ_KbaZ_carbometab"/>
</dbReference>
<keyword evidence="1" id="KW-0472">Membrane</keyword>
<evidence type="ECO:0000256" key="1">
    <source>
        <dbReference type="SAM" id="Phobius"/>
    </source>
</evidence>
<proteinExistence type="predicted"/>
<sequence length="276" mass="30255">MKTTQTASNPAVKKSLRSVFWRTFTMGASWEYTRQMATGYAYAMTPALRAIYKDNNNAMSQALQRHMQFFNITNVLAPITLGTSIAMEEENAKNPNFDTDLINNVKVSLMGPLSAVGDSLILTTWRIICTGIAIGLCKVGSVFGPILFLLAYNVPATIIRYFGLKLGYEQGTNLMQRMSDSNIIQSISEKASILGMMVVGAMIPSYVIVNSPIMIGSGKTSMSLVKTLDQILPSMLPVLATVAVLWMLKKKWKVGWILVAIIAVSIIGTWLKILSA</sequence>
<evidence type="ECO:0000313" key="2">
    <source>
        <dbReference type="EMBL" id="QOP56519.1"/>
    </source>
</evidence>
<accession>A0ABD7BUY2</accession>
<evidence type="ECO:0000313" key="3">
    <source>
        <dbReference type="Proteomes" id="UP000593972"/>
    </source>
</evidence>
<dbReference type="PANTHER" id="PTHR32502:SF23">
    <property type="entry name" value="TRANSPORT PROTEIN, PTS SYSTEM"/>
    <property type="match status" value="1"/>
</dbReference>
<dbReference type="RefSeq" id="WP_193137171.1">
    <property type="nucleotide sequence ID" value="NZ_CP050500.1"/>
</dbReference>
<dbReference type="PROSITE" id="PS51108">
    <property type="entry name" value="PTS_EIID"/>
    <property type="match status" value="1"/>
</dbReference>
<feature type="transmembrane region" description="Helical" evidence="1">
    <location>
        <begin position="191"/>
        <end position="209"/>
    </location>
</feature>
<name>A0ABD7BUY2_LACPA</name>
<dbReference type="EMBL" id="CP050500">
    <property type="protein sequence ID" value="QOP56519.1"/>
    <property type="molecule type" value="Genomic_DNA"/>
</dbReference>
<feature type="transmembrane region" description="Helical" evidence="1">
    <location>
        <begin position="230"/>
        <end position="248"/>
    </location>
</feature>
<gene>
    <name evidence="2" type="ORF">HCJ88_12450</name>
</gene>
<dbReference type="AlphaFoldDB" id="A0ABD7BUY2"/>
<keyword evidence="1" id="KW-0812">Transmembrane</keyword>
<dbReference type="PANTHER" id="PTHR32502">
    <property type="entry name" value="N-ACETYLGALACTOSAMINE PERMEASE II COMPONENT-RELATED"/>
    <property type="match status" value="1"/>
</dbReference>
<feature type="transmembrane region" description="Helical" evidence="1">
    <location>
        <begin position="254"/>
        <end position="274"/>
    </location>
</feature>
<keyword evidence="1" id="KW-1133">Transmembrane helix</keyword>
<protein>
    <submittedName>
        <fullName evidence="2">PTS system mannose/fructose/sorbose family transporter subunit IID</fullName>
    </submittedName>
</protein>